<feature type="coiled-coil region" evidence="1">
    <location>
        <begin position="88"/>
        <end position="115"/>
    </location>
</feature>
<comment type="caution">
    <text evidence="3">The sequence shown here is derived from an EMBL/GenBank/DDBJ whole genome shotgun (WGS) entry which is preliminary data.</text>
</comment>
<evidence type="ECO:0000313" key="4">
    <source>
        <dbReference type="Proteomes" id="UP001236620"/>
    </source>
</evidence>
<reference evidence="3" key="1">
    <citation type="submission" date="2023-07" db="EMBL/GenBank/DDBJ databases">
        <title>Genomic Encyclopedia of Type Strains, Phase IV (KMG-IV): sequencing the most valuable type-strain genomes for metagenomic binning, comparative biology and taxonomic classification.</title>
        <authorList>
            <person name="Goeker M."/>
        </authorList>
    </citation>
    <scope>NUCLEOTIDE SEQUENCE [LARGE SCALE GENOMIC DNA]</scope>
    <source>
        <strain evidence="3">DSM 22019</strain>
    </source>
</reference>
<evidence type="ECO:0000256" key="2">
    <source>
        <dbReference type="SAM" id="SignalP"/>
    </source>
</evidence>
<keyword evidence="2" id="KW-0732">Signal</keyword>
<protein>
    <submittedName>
        <fullName evidence="3">Uncharacterized protein</fullName>
    </submittedName>
</protein>
<feature type="signal peptide" evidence="2">
    <location>
        <begin position="1"/>
        <end position="24"/>
    </location>
</feature>
<name>A0ABU0NDL7_9MOLU</name>
<dbReference type="EMBL" id="JAUSWP010000001">
    <property type="protein sequence ID" value="MDQ0567549.1"/>
    <property type="molecule type" value="Genomic_DNA"/>
</dbReference>
<evidence type="ECO:0000313" key="3">
    <source>
        <dbReference type="EMBL" id="MDQ0567549.1"/>
    </source>
</evidence>
<gene>
    <name evidence="3" type="ORF">J2Z63_000170</name>
</gene>
<organism evidence="3 4">
    <name type="scientific">Mycoplasma yeatsii</name>
    <dbReference type="NCBI Taxonomy" id="51365"/>
    <lineage>
        <taxon>Bacteria</taxon>
        <taxon>Bacillati</taxon>
        <taxon>Mycoplasmatota</taxon>
        <taxon>Mollicutes</taxon>
        <taxon>Mycoplasmataceae</taxon>
        <taxon>Mycoplasma</taxon>
    </lineage>
</organism>
<proteinExistence type="predicted"/>
<evidence type="ECO:0000256" key="1">
    <source>
        <dbReference type="SAM" id="Coils"/>
    </source>
</evidence>
<keyword evidence="4" id="KW-1185">Reference proteome</keyword>
<keyword evidence="1" id="KW-0175">Coiled coil</keyword>
<feature type="chain" id="PRO_5045724085" evidence="2">
    <location>
        <begin position="25"/>
        <end position="169"/>
    </location>
</feature>
<accession>A0ABU0NDL7</accession>
<dbReference type="Proteomes" id="UP001236620">
    <property type="component" value="Unassembled WGS sequence"/>
</dbReference>
<dbReference type="RefSeq" id="WP_307444143.1">
    <property type="nucleotide sequence ID" value="NZ_JAUSWP010000001.1"/>
</dbReference>
<sequence>MKLKKLWIPISFLITAFSIGYAIAATNALDIPLFPASTKLSTDSKKDDGNIVTERFNNLKIIAEDIIKNIKDKKEFEDIIPKEAIEWIDKNQDIIEKIEKEIPKLNDENLKAIRELSDKVFDQNIFDFIKDEKNISGLVDEARKIFDRNGINIDGKIPNIPPGIIPSTT</sequence>